<dbReference type="Proteomes" id="UP000704712">
    <property type="component" value="Unassembled WGS sequence"/>
</dbReference>
<reference evidence="1" key="1">
    <citation type="submission" date="2020-04" db="EMBL/GenBank/DDBJ databases">
        <title>Hybrid Assembly of Korean Phytophthora infestans isolates.</title>
        <authorList>
            <person name="Prokchorchik M."/>
            <person name="Lee Y."/>
            <person name="Seo J."/>
            <person name="Cho J.-H."/>
            <person name="Park Y.-E."/>
            <person name="Jang D.-C."/>
            <person name="Im J.-S."/>
            <person name="Choi J.-G."/>
            <person name="Park H.-J."/>
            <person name="Lee G.-B."/>
            <person name="Lee Y.-G."/>
            <person name="Hong S.-Y."/>
            <person name="Cho K."/>
            <person name="Sohn K.H."/>
        </authorList>
    </citation>
    <scope>NUCLEOTIDE SEQUENCE</scope>
    <source>
        <strain evidence="1">KR_1_A1</strain>
        <strain evidence="2">KR_2_A2</strain>
    </source>
</reference>
<dbReference type="AlphaFoldDB" id="A0A833T3V9"/>
<name>A0A833T3V9_PHYIN</name>
<dbReference type="Proteomes" id="UP000602510">
    <property type="component" value="Unassembled WGS sequence"/>
</dbReference>
<dbReference type="EMBL" id="WSZM01000187">
    <property type="protein sequence ID" value="KAF4038820.1"/>
    <property type="molecule type" value="Genomic_DNA"/>
</dbReference>
<keyword evidence="3" id="KW-1185">Reference proteome</keyword>
<evidence type="ECO:0000313" key="3">
    <source>
        <dbReference type="Proteomes" id="UP000602510"/>
    </source>
</evidence>
<comment type="caution">
    <text evidence="1">The sequence shown here is derived from an EMBL/GenBank/DDBJ whole genome shotgun (WGS) entry which is preliminary data.</text>
</comment>
<evidence type="ECO:0000313" key="2">
    <source>
        <dbReference type="EMBL" id="KAF4132544.1"/>
    </source>
</evidence>
<evidence type="ECO:0000313" key="1">
    <source>
        <dbReference type="EMBL" id="KAF4038820.1"/>
    </source>
</evidence>
<sequence length="75" mass="8626">MIIHHPTLKLQCPSPTNYEEDVDGFTFLAMTQRSTSLKLVDVPYLDSYYSSICEVNDQRELKFGCQESKSGPKMY</sequence>
<protein>
    <submittedName>
        <fullName evidence="1">Uncharacterized protein</fullName>
    </submittedName>
</protein>
<gene>
    <name evidence="1" type="ORF">GN244_ATG09038</name>
    <name evidence="2" type="ORF">GN958_ATG18274</name>
</gene>
<accession>A0A833T3V9</accession>
<dbReference type="EMBL" id="JAACNO010002535">
    <property type="protein sequence ID" value="KAF4132544.1"/>
    <property type="molecule type" value="Genomic_DNA"/>
</dbReference>
<proteinExistence type="predicted"/>
<organism evidence="1 3">
    <name type="scientific">Phytophthora infestans</name>
    <name type="common">Potato late blight agent</name>
    <name type="synonym">Botrytis infestans</name>
    <dbReference type="NCBI Taxonomy" id="4787"/>
    <lineage>
        <taxon>Eukaryota</taxon>
        <taxon>Sar</taxon>
        <taxon>Stramenopiles</taxon>
        <taxon>Oomycota</taxon>
        <taxon>Peronosporomycetes</taxon>
        <taxon>Peronosporales</taxon>
        <taxon>Peronosporaceae</taxon>
        <taxon>Phytophthora</taxon>
    </lineage>
</organism>